<dbReference type="PANTHER" id="PTHR42648:SF31">
    <property type="entry name" value="RNA-DIRECTED DNA POLYMERASE"/>
    <property type="match status" value="1"/>
</dbReference>
<keyword evidence="3" id="KW-1185">Reference proteome</keyword>
<dbReference type="Pfam" id="PF25597">
    <property type="entry name" value="SH3_retrovirus"/>
    <property type="match status" value="1"/>
</dbReference>
<reference evidence="2" key="1">
    <citation type="journal article" date="2023" name="Plant J.">
        <title>The genome of the king protea, Protea cynaroides.</title>
        <authorList>
            <person name="Chang J."/>
            <person name="Duong T.A."/>
            <person name="Schoeman C."/>
            <person name="Ma X."/>
            <person name="Roodt D."/>
            <person name="Barker N."/>
            <person name="Li Z."/>
            <person name="Van de Peer Y."/>
            <person name="Mizrachi E."/>
        </authorList>
    </citation>
    <scope>NUCLEOTIDE SEQUENCE</scope>
    <source>
        <tissue evidence="2">Young leaves</tissue>
    </source>
</reference>
<evidence type="ECO:0000259" key="1">
    <source>
        <dbReference type="PROSITE" id="PS50994"/>
    </source>
</evidence>
<dbReference type="AlphaFoldDB" id="A0A9Q0QRQ1"/>
<dbReference type="InterPro" id="IPR057670">
    <property type="entry name" value="SH3_retrovirus"/>
</dbReference>
<dbReference type="PANTHER" id="PTHR42648">
    <property type="entry name" value="TRANSPOSASE, PUTATIVE-RELATED"/>
    <property type="match status" value="1"/>
</dbReference>
<protein>
    <recommendedName>
        <fullName evidence="1">Integrase catalytic domain-containing protein</fullName>
    </recommendedName>
</protein>
<organism evidence="2 3">
    <name type="scientific">Protea cynaroides</name>
    <dbReference type="NCBI Taxonomy" id="273540"/>
    <lineage>
        <taxon>Eukaryota</taxon>
        <taxon>Viridiplantae</taxon>
        <taxon>Streptophyta</taxon>
        <taxon>Embryophyta</taxon>
        <taxon>Tracheophyta</taxon>
        <taxon>Spermatophyta</taxon>
        <taxon>Magnoliopsida</taxon>
        <taxon>Proteales</taxon>
        <taxon>Proteaceae</taxon>
        <taxon>Protea</taxon>
    </lineage>
</organism>
<dbReference type="OrthoDB" id="1938465at2759"/>
<name>A0A9Q0QRQ1_9MAGN</name>
<dbReference type="GO" id="GO:0015074">
    <property type="term" value="P:DNA integration"/>
    <property type="evidence" value="ECO:0007669"/>
    <property type="project" value="InterPro"/>
</dbReference>
<dbReference type="InterPro" id="IPR039537">
    <property type="entry name" value="Retrotran_Ty1/copia-like"/>
</dbReference>
<dbReference type="Gene3D" id="3.30.420.10">
    <property type="entry name" value="Ribonuclease H-like superfamily/Ribonuclease H"/>
    <property type="match status" value="1"/>
</dbReference>
<proteinExistence type="predicted"/>
<feature type="domain" description="Integrase catalytic" evidence="1">
    <location>
        <begin position="77"/>
        <end position="243"/>
    </location>
</feature>
<dbReference type="SUPFAM" id="SSF53098">
    <property type="entry name" value="Ribonuclease H-like"/>
    <property type="match status" value="1"/>
</dbReference>
<dbReference type="EMBL" id="JAMYWD010000006">
    <property type="protein sequence ID" value="KAJ4969388.1"/>
    <property type="molecule type" value="Genomic_DNA"/>
</dbReference>
<evidence type="ECO:0000313" key="2">
    <source>
        <dbReference type="EMBL" id="KAJ4969388.1"/>
    </source>
</evidence>
<dbReference type="InterPro" id="IPR036397">
    <property type="entry name" value="RNaseH_sf"/>
</dbReference>
<dbReference type="Proteomes" id="UP001141806">
    <property type="component" value="Unassembled WGS sequence"/>
</dbReference>
<dbReference type="PROSITE" id="PS50994">
    <property type="entry name" value="INTEGRASE"/>
    <property type="match status" value="1"/>
</dbReference>
<comment type="caution">
    <text evidence="2">The sequence shown here is derived from an EMBL/GenBank/DDBJ whole genome shotgun (WGS) entry which is preliminary data.</text>
</comment>
<dbReference type="GO" id="GO:0003676">
    <property type="term" value="F:nucleic acid binding"/>
    <property type="evidence" value="ECO:0007669"/>
    <property type="project" value="InterPro"/>
</dbReference>
<dbReference type="Pfam" id="PF00665">
    <property type="entry name" value="rve"/>
    <property type="match status" value="1"/>
</dbReference>
<accession>A0A9Q0QRQ1</accession>
<evidence type="ECO:0000313" key="3">
    <source>
        <dbReference type="Proteomes" id="UP001141806"/>
    </source>
</evidence>
<gene>
    <name evidence="2" type="ORF">NE237_016089</name>
</gene>
<sequence>MVIGVGMLHDGLYYFEPTVVSSPTIALSVSSKVWHFGLGHPSPHSVHIPSCHSYTGFCDVCPLAKHTRSPFPNSVSQTVVPFELVHCDILGPYSTPSHSRCHYFLTIVDDCTRTTWVFLMQNKSETLAMLSNFFILVSNQFSGSIKTIRTDNGSEFLSLSMQQLFQSLGIVHQLTCVYTPQQNGVVEHKHRHILQVARSLRFQAKLPLKFWGECILTACYIINRLPTPLLSGKSPYEMFFHKSPSYDHFHVFGSLCYARNHSPLRDKFSPQSTPCIFVGYPMNQKGYRVYDLSSNVIFTCRDVQFFKHIFPFHLSTSVLSPVSDFGVSHLVIPTVTSDINVEFPSTGPPIRSDNSVVHSDNNAVHLFHNVTSDPSASPITHTDISDAHITPAITVSPLTAHGISAPNVSVPIVHDSTTCITSRAPMPTVSTDAFYDAPPTITEPTVRRSARLHRPNSQL</sequence>
<dbReference type="InterPro" id="IPR001584">
    <property type="entry name" value="Integrase_cat-core"/>
</dbReference>
<dbReference type="InterPro" id="IPR012337">
    <property type="entry name" value="RNaseH-like_sf"/>
</dbReference>